<evidence type="ECO:0000313" key="2">
    <source>
        <dbReference type="Proteomes" id="UP000013568"/>
    </source>
</evidence>
<protein>
    <submittedName>
        <fullName evidence="1">Uncharacterized protein</fullName>
    </submittedName>
</protein>
<sequence length="271" mass="30811">MNVGAHQPGGMRTGKFVIDDLLPWLSTQLGTGRMADVHLAVGQTRQHRQPSVKRRRLFGDDHLRISSQRLAVYDSDENGTRRTTGARCFTEQPGALRRPQTAGEQFAFHLFTRQLRQCIDRVVRERQLPITTVLQRNHHRLQYAALATINGDDATTGWCREDNPRVLFIFKQRLAFLNGIAFLYQHGGTHCDILLPKQGNMLNLRTIKDRLNRRSSYGQIQPFCDFNHRICTMLNGLHVIPAGSRDGGRRCQDDETMRTTSGVNVLAKIPT</sequence>
<accession>E9CNQ4</accession>
<name>E9CNQ4_9GAMM</name>
<dbReference type="AlphaFoldDB" id="E9CNQ4"/>
<dbReference type="HOGENOM" id="CLU_1026345_0_0_6"/>
<evidence type="ECO:0000313" key="1">
    <source>
        <dbReference type="EMBL" id="EFW11835.1"/>
    </source>
</evidence>
<organism evidence="1 2">
    <name type="scientific">Serratia symbiotica str. Tucson</name>
    <dbReference type="NCBI Taxonomy" id="914128"/>
    <lineage>
        <taxon>Bacteria</taxon>
        <taxon>Pseudomonadati</taxon>
        <taxon>Pseudomonadota</taxon>
        <taxon>Gammaproteobacteria</taxon>
        <taxon>Enterobacterales</taxon>
        <taxon>Yersiniaceae</taxon>
        <taxon>Serratia</taxon>
        <taxon>Serratia symbiotica</taxon>
    </lineage>
</organism>
<dbReference type="EMBL" id="GL636121">
    <property type="protein sequence ID" value="EFW11835.1"/>
    <property type="molecule type" value="Genomic_DNA"/>
</dbReference>
<gene>
    <name evidence="1" type="ORF">SSYM_2077</name>
</gene>
<proteinExistence type="predicted"/>
<keyword evidence="2" id="KW-1185">Reference proteome</keyword>
<dbReference type="Proteomes" id="UP000013568">
    <property type="component" value="Unassembled WGS sequence"/>
</dbReference>
<reference evidence="2" key="1">
    <citation type="journal article" date="2011" name="Genome Biol. Evol.">
        <title>Massive genomic decay in Serratia symbiotica, a recently evolved symbiont of aphids.</title>
        <authorList>
            <person name="Burke G.R."/>
            <person name="Moran N.A."/>
        </authorList>
    </citation>
    <scope>NUCLEOTIDE SEQUENCE [LARGE SCALE GENOMIC DNA]</scope>
    <source>
        <strain evidence="2">Tucson</strain>
    </source>
</reference>